<comment type="caution">
    <text evidence="2">The sequence shown here is derived from an EMBL/GenBank/DDBJ whole genome shotgun (WGS) entry which is preliminary data.</text>
</comment>
<reference evidence="2 3" key="1">
    <citation type="journal article" date="2019" name="Environ. Microbiol.">
        <title>Species interactions and distinct microbial communities in high Arctic permafrost affected cryosols are associated with the CH4 and CO2 gas fluxes.</title>
        <authorList>
            <person name="Altshuler I."/>
            <person name="Hamel J."/>
            <person name="Turney S."/>
            <person name="Magnuson E."/>
            <person name="Levesque R."/>
            <person name="Greer C."/>
            <person name="Whyte L.G."/>
        </authorList>
    </citation>
    <scope>NUCLEOTIDE SEQUENCE [LARGE SCALE GENOMIC DNA]</scope>
    <source>
        <strain evidence="2 3">E4</strain>
    </source>
</reference>
<accession>A0A502GQ68</accession>
<dbReference type="Proteomes" id="UP000317663">
    <property type="component" value="Unassembled WGS sequence"/>
</dbReference>
<feature type="domain" description="YagK/YfjJ C-terminal" evidence="1">
    <location>
        <begin position="29"/>
        <end position="208"/>
    </location>
</feature>
<dbReference type="AlphaFoldDB" id="A0A502GQ68"/>
<dbReference type="InterPro" id="IPR057271">
    <property type="entry name" value="YagK_YfjJ_C"/>
</dbReference>
<evidence type="ECO:0000313" key="2">
    <source>
        <dbReference type="EMBL" id="TPG63136.1"/>
    </source>
</evidence>
<dbReference type="RefSeq" id="WP_140470906.1">
    <property type="nucleotide sequence ID" value="NZ_RCZD01000003.1"/>
</dbReference>
<dbReference type="Pfam" id="PF11726">
    <property type="entry name" value="YagK_YfjJ_C"/>
    <property type="match status" value="1"/>
</dbReference>
<protein>
    <submittedName>
        <fullName evidence="2">Inovirus Gp2 family protein</fullName>
    </submittedName>
</protein>
<organism evidence="2 3">
    <name type="scientific">Ewingella americana</name>
    <dbReference type="NCBI Taxonomy" id="41202"/>
    <lineage>
        <taxon>Bacteria</taxon>
        <taxon>Pseudomonadati</taxon>
        <taxon>Pseudomonadota</taxon>
        <taxon>Gammaproteobacteria</taxon>
        <taxon>Enterobacterales</taxon>
        <taxon>Yersiniaceae</taxon>
        <taxon>Ewingella</taxon>
    </lineage>
</organism>
<keyword evidence="3" id="KW-1185">Reference proteome</keyword>
<sequence>MNYNATNDSHPPYNQTYLSKLTDVTHLALERHRRTMAVTLILRLPEYRDIGDTLQCLPNIEQGLMSRFIESLKAKIQALKTRKEKQGLRVHSSSLHYAWVRELSQDSKPHYHAVLFVNNDTFASLGHFTREGDNLGSLIQEAWCSALAMQSASEYHTLVHFPQNPLYYLNINASDFEKVHNSLMCRLRYFAKERSKVYSRVERSFGCSQRR</sequence>
<name>A0A502GQ68_9GAMM</name>
<dbReference type="EMBL" id="RCZD01000003">
    <property type="protein sequence ID" value="TPG63136.1"/>
    <property type="molecule type" value="Genomic_DNA"/>
</dbReference>
<gene>
    <name evidence="2" type="ORF">EAH77_06010</name>
</gene>
<evidence type="ECO:0000259" key="1">
    <source>
        <dbReference type="Pfam" id="PF11726"/>
    </source>
</evidence>
<evidence type="ECO:0000313" key="3">
    <source>
        <dbReference type="Proteomes" id="UP000317663"/>
    </source>
</evidence>
<dbReference type="OrthoDB" id="5701642at2"/>
<proteinExistence type="predicted"/>